<dbReference type="AlphaFoldDB" id="A0A6A5R1Z7"/>
<keyword evidence="2" id="KW-1185">Reference proteome</keyword>
<protein>
    <submittedName>
        <fullName evidence="1">Uncharacterized protein</fullName>
    </submittedName>
</protein>
<gene>
    <name evidence="1" type="ORF">BDU57DRAFT_31534</name>
</gene>
<sequence length="164" mass="18338">MYIDGSVIARSDGNSFARAVCFGHCILTSISKSHATLEQVMRYTWIKRLNSNGVSDHEMAAVRLRVVRTILLAFTFTYWARGKKGVHSVDLSLHVSRQAANLFIAIRIAKLIFVQLPVLNAPAGSTSLRNFSTDRHTISAHDRVSLSSDHAKWVTTRNLESRTK</sequence>
<reference evidence="1" key="1">
    <citation type="journal article" date="2020" name="Stud. Mycol.">
        <title>101 Dothideomycetes genomes: a test case for predicting lifestyles and emergence of pathogens.</title>
        <authorList>
            <person name="Haridas S."/>
            <person name="Albert R."/>
            <person name="Binder M."/>
            <person name="Bloem J."/>
            <person name="Labutti K."/>
            <person name="Salamov A."/>
            <person name="Andreopoulos B."/>
            <person name="Baker S."/>
            <person name="Barry K."/>
            <person name="Bills G."/>
            <person name="Bluhm B."/>
            <person name="Cannon C."/>
            <person name="Castanera R."/>
            <person name="Culley D."/>
            <person name="Daum C."/>
            <person name="Ezra D."/>
            <person name="Gonzalez J."/>
            <person name="Henrissat B."/>
            <person name="Kuo A."/>
            <person name="Liang C."/>
            <person name="Lipzen A."/>
            <person name="Lutzoni F."/>
            <person name="Magnuson J."/>
            <person name="Mondo S."/>
            <person name="Nolan M."/>
            <person name="Ohm R."/>
            <person name="Pangilinan J."/>
            <person name="Park H.-J."/>
            <person name="Ramirez L."/>
            <person name="Alfaro M."/>
            <person name="Sun H."/>
            <person name="Tritt A."/>
            <person name="Yoshinaga Y."/>
            <person name="Zwiers L.-H."/>
            <person name="Turgeon B."/>
            <person name="Goodwin S."/>
            <person name="Spatafora J."/>
            <person name="Crous P."/>
            <person name="Grigoriev I."/>
        </authorList>
    </citation>
    <scope>NUCLEOTIDE SEQUENCE</scope>
    <source>
        <strain evidence="1">HMLAC05119</strain>
    </source>
</reference>
<organism evidence="1 2">
    <name type="scientific">Ampelomyces quisqualis</name>
    <name type="common">Powdery mildew agent</name>
    <dbReference type="NCBI Taxonomy" id="50730"/>
    <lineage>
        <taxon>Eukaryota</taxon>
        <taxon>Fungi</taxon>
        <taxon>Dikarya</taxon>
        <taxon>Ascomycota</taxon>
        <taxon>Pezizomycotina</taxon>
        <taxon>Dothideomycetes</taxon>
        <taxon>Pleosporomycetidae</taxon>
        <taxon>Pleosporales</taxon>
        <taxon>Pleosporineae</taxon>
        <taxon>Phaeosphaeriaceae</taxon>
        <taxon>Ampelomyces</taxon>
    </lineage>
</organism>
<evidence type="ECO:0000313" key="1">
    <source>
        <dbReference type="EMBL" id="KAF1920994.1"/>
    </source>
</evidence>
<evidence type="ECO:0000313" key="2">
    <source>
        <dbReference type="Proteomes" id="UP000800096"/>
    </source>
</evidence>
<proteinExistence type="predicted"/>
<accession>A0A6A5R1Z7</accession>
<dbReference type="Proteomes" id="UP000800096">
    <property type="component" value="Unassembled WGS sequence"/>
</dbReference>
<dbReference type="EMBL" id="ML979132">
    <property type="protein sequence ID" value="KAF1920994.1"/>
    <property type="molecule type" value="Genomic_DNA"/>
</dbReference>
<name>A0A6A5R1Z7_AMPQU</name>